<feature type="domain" description="BIG2" evidence="7">
    <location>
        <begin position="301"/>
        <end position="382"/>
    </location>
</feature>
<name>A0A7X6DMY6_9BACT</name>
<evidence type="ECO:0000256" key="3">
    <source>
        <dbReference type="ARBA" id="ARBA00022737"/>
    </source>
</evidence>
<keyword evidence="4" id="KW-1133">Transmembrane helix</keyword>
<evidence type="ECO:0000256" key="6">
    <source>
        <dbReference type="SAM" id="SignalP"/>
    </source>
</evidence>
<evidence type="ECO:0000313" key="9">
    <source>
        <dbReference type="Proteomes" id="UP000534783"/>
    </source>
</evidence>
<evidence type="ECO:0000256" key="4">
    <source>
        <dbReference type="ARBA" id="ARBA00022989"/>
    </source>
</evidence>
<keyword evidence="6" id="KW-0732">Signal</keyword>
<accession>A0A7X6DMY6</accession>
<dbReference type="Proteomes" id="UP000534783">
    <property type="component" value="Unassembled WGS sequence"/>
</dbReference>
<organism evidence="8 9">
    <name type="scientific">Candidatus Manganitrophus noduliformans</name>
    <dbReference type="NCBI Taxonomy" id="2606439"/>
    <lineage>
        <taxon>Bacteria</taxon>
        <taxon>Pseudomonadati</taxon>
        <taxon>Nitrospirota</taxon>
        <taxon>Nitrospiria</taxon>
        <taxon>Candidatus Troglogloeales</taxon>
        <taxon>Candidatus Manganitrophaceae</taxon>
        <taxon>Candidatus Manganitrophus</taxon>
    </lineage>
</organism>
<feature type="signal peptide" evidence="6">
    <location>
        <begin position="1"/>
        <end position="23"/>
    </location>
</feature>
<proteinExistence type="predicted"/>
<feature type="domain" description="BIG2" evidence="7">
    <location>
        <begin position="390"/>
        <end position="466"/>
    </location>
</feature>
<keyword evidence="3" id="KW-0677">Repeat</keyword>
<dbReference type="Gene3D" id="2.60.40.1080">
    <property type="match status" value="3"/>
</dbReference>
<dbReference type="AlphaFoldDB" id="A0A7X6DMY6"/>
<keyword evidence="5" id="KW-0472">Membrane</keyword>
<keyword evidence="2" id="KW-0812">Transmembrane</keyword>
<reference evidence="8 9" key="1">
    <citation type="journal article" date="2020" name="Nature">
        <title>Bacterial chemolithoautotrophy via manganese oxidation.</title>
        <authorList>
            <person name="Yu H."/>
            <person name="Leadbetter J.R."/>
        </authorList>
    </citation>
    <scope>NUCLEOTIDE SEQUENCE [LARGE SCALE GENOMIC DNA]</scope>
    <source>
        <strain evidence="8 9">Mn-1</strain>
    </source>
</reference>
<dbReference type="GO" id="GO:0005261">
    <property type="term" value="F:monoatomic cation channel activity"/>
    <property type="evidence" value="ECO:0007669"/>
    <property type="project" value="TreeGrafter"/>
</dbReference>
<dbReference type="RefSeq" id="WP_168058334.1">
    <property type="nucleotide sequence ID" value="NZ_VTOW01000001.1"/>
</dbReference>
<evidence type="ECO:0000256" key="2">
    <source>
        <dbReference type="ARBA" id="ARBA00022692"/>
    </source>
</evidence>
<dbReference type="PROSITE" id="PS51257">
    <property type="entry name" value="PROKAR_LIPOPROTEIN"/>
    <property type="match status" value="1"/>
</dbReference>
<keyword evidence="9" id="KW-1185">Reference proteome</keyword>
<comment type="subcellular location">
    <subcellularLocation>
        <location evidence="1">Membrane</location>
    </subcellularLocation>
</comment>
<gene>
    <name evidence="8" type="ORF">MNODULE_04825</name>
</gene>
<protein>
    <recommendedName>
        <fullName evidence="7">BIG2 domain-containing protein</fullName>
    </recommendedName>
</protein>
<dbReference type="InterPro" id="IPR003343">
    <property type="entry name" value="Big_2"/>
</dbReference>
<evidence type="ECO:0000313" key="8">
    <source>
        <dbReference type="EMBL" id="NKE70067.1"/>
    </source>
</evidence>
<feature type="chain" id="PRO_5030987739" description="BIG2 domain-containing protein" evidence="6">
    <location>
        <begin position="24"/>
        <end position="648"/>
    </location>
</feature>
<dbReference type="Pfam" id="PF02368">
    <property type="entry name" value="Big_2"/>
    <property type="match status" value="1"/>
</dbReference>
<dbReference type="EMBL" id="VTOW01000001">
    <property type="protein sequence ID" value="NKE70067.1"/>
    <property type="molecule type" value="Genomic_DNA"/>
</dbReference>
<dbReference type="GO" id="GO:0005886">
    <property type="term" value="C:plasma membrane"/>
    <property type="evidence" value="ECO:0007669"/>
    <property type="project" value="TreeGrafter"/>
</dbReference>
<evidence type="ECO:0000259" key="7">
    <source>
        <dbReference type="SMART" id="SM00635"/>
    </source>
</evidence>
<comment type="caution">
    <text evidence="8">The sequence shown here is derived from an EMBL/GenBank/DDBJ whole genome shotgun (WGS) entry which is preliminary data.</text>
</comment>
<feature type="domain" description="BIG2" evidence="7">
    <location>
        <begin position="40"/>
        <end position="116"/>
    </location>
</feature>
<evidence type="ECO:0000256" key="5">
    <source>
        <dbReference type="ARBA" id="ARBA00023136"/>
    </source>
</evidence>
<dbReference type="GO" id="GO:0006816">
    <property type="term" value="P:calcium ion transport"/>
    <property type="evidence" value="ECO:0007669"/>
    <property type="project" value="TreeGrafter"/>
</dbReference>
<dbReference type="PANTHER" id="PTHR46730">
    <property type="entry name" value="POLYCYSTIN-1"/>
    <property type="match status" value="1"/>
</dbReference>
<sequence length="648" mass="66878">MYSVCRRISFITLLPTLAFLLSACGSGGGGDPSPSGNAPGPISIQISPNAPTIQTQETLQFTATVTGSNNAAVTWSLSETEGGSISAEGLYTAPEIPGVFHVVATSQADPSRQETATVTVVDLSVPPPLSIRITPEAAQIATNQSLHLTVTVGGFDSNVVWEIEGGAAGGSLMPEQGGALYTAPGVEGTFHIVVFPEADPSVRAVAAITVVTAPPPPPGIAVRIIPEAISIETGETFRFQASVTGTADASVSWTVQQGPLGGSIDTAGAYTAPDRPGSYDVIATSRADPSKSARATITVTAPIMVSLTPAAAAISIWQQQTFQAAVTGSDNRNVVWSIQEGAAGGTITPGAGGRATYTAPGAEGIFHVVATSQADPSRTATAAVTVTARPVISVMIQPETVSLSSNEQQPFTATVNGHSNRSVVWSVQETEAGTITENGLYTAPNREGTFHVVAASGADPARRAIATVTVRTSIPGRTVERVSVGPSGTEGNGLSRRPFLGGDGRYVAFESIASNLVPGDTNGVQDLFVRDREAGTTRRVSVDSAGREGNDISFGSKMSGDGRFIIFESQANNLVPDDTNGFTDIFLHDLQTGTTERVSVGAGGAQADSASGYAYVNRDGRYVVFYSFADNLVPGDTNAVGDIFIRDR</sequence>
<dbReference type="SMART" id="SM00635">
    <property type="entry name" value="BID_2"/>
    <property type="match status" value="4"/>
</dbReference>
<dbReference type="SUPFAM" id="SSF69304">
    <property type="entry name" value="Tricorn protease N-terminal domain"/>
    <property type="match status" value="1"/>
</dbReference>
<dbReference type="PANTHER" id="PTHR46730:SF1">
    <property type="entry name" value="PLAT DOMAIN-CONTAINING PROTEIN"/>
    <property type="match status" value="1"/>
</dbReference>
<evidence type="ECO:0000256" key="1">
    <source>
        <dbReference type="ARBA" id="ARBA00004370"/>
    </source>
</evidence>
<feature type="domain" description="BIG2" evidence="7">
    <location>
        <begin position="218"/>
        <end position="296"/>
    </location>
</feature>